<comment type="similarity">
    <text evidence="1">Belongs to the LOR family.</text>
</comment>
<dbReference type="InterPro" id="IPR038595">
    <property type="entry name" value="LOR_sf"/>
</dbReference>
<dbReference type="InterPro" id="IPR007612">
    <property type="entry name" value="LOR"/>
</dbReference>
<name>A0AAN7LNM7_TRANT</name>
<dbReference type="PANTHER" id="PTHR31087:SF14">
    <property type="entry name" value="PROTEIN LURP-ONE-RELATED 17"/>
    <property type="match status" value="1"/>
</dbReference>
<dbReference type="Proteomes" id="UP001346149">
    <property type="component" value="Unassembled WGS sequence"/>
</dbReference>
<evidence type="ECO:0000256" key="1">
    <source>
        <dbReference type="ARBA" id="ARBA00005437"/>
    </source>
</evidence>
<dbReference type="Pfam" id="PF04525">
    <property type="entry name" value="LOR"/>
    <property type="match status" value="1"/>
</dbReference>
<accession>A0AAN7LNM7</accession>
<sequence>MSGNWLIYEGGVGDGTTRLKKKPFCCVRKQTNYVLRNGKPKTLAYASRQGKNFIVQGSYLSRSCKVMAEDTGTVVAVVRRKGEIVRRVSFELEVFVLDVVHPGFDPGLAMVLVLVLDQMFY</sequence>
<dbReference type="AlphaFoldDB" id="A0AAN7LNM7"/>
<dbReference type="InterPro" id="IPR025659">
    <property type="entry name" value="Tubby-like_C"/>
</dbReference>
<gene>
    <name evidence="2" type="ORF">SAY86_019728</name>
</gene>
<reference evidence="2 3" key="1">
    <citation type="journal article" date="2023" name="Hortic Res">
        <title>Pangenome of water caltrop reveals structural variations and asymmetric subgenome divergence after allopolyploidization.</title>
        <authorList>
            <person name="Zhang X."/>
            <person name="Chen Y."/>
            <person name="Wang L."/>
            <person name="Yuan Y."/>
            <person name="Fang M."/>
            <person name="Shi L."/>
            <person name="Lu R."/>
            <person name="Comes H.P."/>
            <person name="Ma Y."/>
            <person name="Chen Y."/>
            <person name="Huang G."/>
            <person name="Zhou Y."/>
            <person name="Zheng Z."/>
            <person name="Qiu Y."/>
        </authorList>
    </citation>
    <scope>NUCLEOTIDE SEQUENCE [LARGE SCALE GENOMIC DNA]</scope>
    <source>
        <strain evidence="2">F231</strain>
    </source>
</reference>
<comment type="caution">
    <text evidence="2">The sequence shown here is derived from an EMBL/GenBank/DDBJ whole genome shotgun (WGS) entry which is preliminary data.</text>
</comment>
<organism evidence="2 3">
    <name type="scientific">Trapa natans</name>
    <name type="common">Water chestnut</name>
    <dbReference type="NCBI Taxonomy" id="22666"/>
    <lineage>
        <taxon>Eukaryota</taxon>
        <taxon>Viridiplantae</taxon>
        <taxon>Streptophyta</taxon>
        <taxon>Embryophyta</taxon>
        <taxon>Tracheophyta</taxon>
        <taxon>Spermatophyta</taxon>
        <taxon>Magnoliopsida</taxon>
        <taxon>eudicotyledons</taxon>
        <taxon>Gunneridae</taxon>
        <taxon>Pentapetalae</taxon>
        <taxon>rosids</taxon>
        <taxon>malvids</taxon>
        <taxon>Myrtales</taxon>
        <taxon>Lythraceae</taxon>
        <taxon>Trapa</taxon>
    </lineage>
</organism>
<evidence type="ECO:0000313" key="2">
    <source>
        <dbReference type="EMBL" id="KAK4788409.1"/>
    </source>
</evidence>
<protein>
    <submittedName>
        <fullName evidence="2">Uncharacterized protein</fullName>
    </submittedName>
</protein>
<dbReference type="SUPFAM" id="SSF54518">
    <property type="entry name" value="Tubby C-terminal domain-like"/>
    <property type="match status" value="1"/>
</dbReference>
<dbReference type="EMBL" id="JAXQNO010000011">
    <property type="protein sequence ID" value="KAK4788409.1"/>
    <property type="molecule type" value="Genomic_DNA"/>
</dbReference>
<evidence type="ECO:0000313" key="3">
    <source>
        <dbReference type="Proteomes" id="UP001346149"/>
    </source>
</evidence>
<proteinExistence type="inferred from homology"/>
<keyword evidence="3" id="KW-1185">Reference proteome</keyword>
<dbReference type="PANTHER" id="PTHR31087">
    <property type="match status" value="1"/>
</dbReference>
<dbReference type="Gene3D" id="2.40.160.200">
    <property type="entry name" value="LURP1-related"/>
    <property type="match status" value="1"/>
</dbReference>